<dbReference type="InParanoid" id="A0A140LCT8"/>
<dbReference type="Proteomes" id="UP000070427">
    <property type="component" value="Unassembled WGS sequence"/>
</dbReference>
<dbReference type="Pfam" id="PF05168">
    <property type="entry name" value="HEPN"/>
    <property type="match status" value="1"/>
</dbReference>
<dbReference type="AlphaFoldDB" id="A0A140LCT8"/>
<name>A0A140LCT8_9FIRM</name>
<sequence length="123" mass="14326">MKQAKRDYEKARLDFEHSYYEWCCFTSQQAAEKAVKALYYILNRAIRGHSIFKMLEGLKDLYNVSEEILHFGRILDRYYIGTRYPNGFPEGTPSEYFDKATAKEALYAAGEIIRFCENIVGGL</sequence>
<evidence type="ECO:0000259" key="1">
    <source>
        <dbReference type="PROSITE" id="PS50910"/>
    </source>
</evidence>
<organism evidence="2 3">
    <name type="scientific">Fervidicola ferrireducens</name>
    <dbReference type="NCBI Taxonomy" id="520764"/>
    <lineage>
        <taxon>Bacteria</taxon>
        <taxon>Bacillati</taxon>
        <taxon>Bacillota</taxon>
        <taxon>Clostridia</taxon>
        <taxon>Thermosediminibacterales</taxon>
        <taxon>Thermosediminibacteraceae</taxon>
        <taxon>Fervidicola</taxon>
    </lineage>
</organism>
<evidence type="ECO:0000313" key="3">
    <source>
        <dbReference type="Proteomes" id="UP000070427"/>
    </source>
</evidence>
<reference evidence="2 3" key="1">
    <citation type="submission" date="2015-12" db="EMBL/GenBank/DDBJ databases">
        <title>Draft genome sequnece of Fervidicola ferrireducens strain Y170.</title>
        <authorList>
            <person name="Patel B.K."/>
        </authorList>
    </citation>
    <scope>NUCLEOTIDE SEQUENCE [LARGE SCALE GENOMIC DNA]</scope>
    <source>
        <strain evidence="2 3">Y170</strain>
    </source>
</reference>
<dbReference type="RefSeq" id="WP_222926240.1">
    <property type="nucleotide sequence ID" value="NZ_LOED01000003.1"/>
</dbReference>
<accession>A0A140LCT8</accession>
<feature type="domain" description="HEPN" evidence="1">
    <location>
        <begin position="1"/>
        <end position="112"/>
    </location>
</feature>
<gene>
    <name evidence="2" type="ORF">AN618_04290</name>
</gene>
<dbReference type="InterPro" id="IPR007842">
    <property type="entry name" value="HEPN_dom"/>
</dbReference>
<proteinExistence type="predicted"/>
<protein>
    <recommendedName>
        <fullName evidence="1">HEPN domain-containing protein</fullName>
    </recommendedName>
</protein>
<dbReference type="EMBL" id="LOED01000003">
    <property type="protein sequence ID" value="KXG78363.1"/>
    <property type="molecule type" value="Genomic_DNA"/>
</dbReference>
<evidence type="ECO:0000313" key="2">
    <source>
        <dbReference type="EMBL" id="KXG78363.1"/>
    </source>
</evidence>
<dbReference type="STRING" id="520764.AN618_04290"/>
<dbReference type="SUPFAM" id="SSF81593">
    <property type="entry name" value="Nucleotidyltransferase substrate binding subunit/domain"/>
    <property type="match status" value="1"/>
</dbReference>
<keyword evidence="3" id="KW-1185">Reference proteome</keyword>
<dbReference type="PROSITE" id="PS50910">
    <property type="entry name" value="HEPN"/>
    <property type="match status" value="1"/>
</dbReference>
<dbReference type="Gene3D" id="1.20.120.330">
    <property type="entry name" value="Nucleotidyltransferases domain 2"/>
    <property type="match status" value="1"/>
</dbReference>
<comment type="caution">
    <text evidence="2">The sequence shown here is derived from an EMBL/GenBank/DDBJ whole genome shotgun (WGS) entry which is preliminary data.</text>
</comment>
<dbReference type="SMART" id="SM00748">
    <property type="entry name" value="HEPN"/>
    <property type="match status" value="1"/>
</dbReference>